<dbReference type="InterPro" id="IPR014284">
    <property type="entry name" value="RNA_pol_sigma-70_dom"/>
</dbReference>
<evidence type="ECO:0000256" key="2">
    <source>
        <dbReference type="ARBA" id="ARBA00023015"/>
    </source>
</evidence>
<dbReference type="GO" id="GO:0006352">
    <property type="term" value="P:DNA-templated transcription initiation"/>
    <property type="evidence" value="ECO:0007669"/>
    <property type="project" value="InterPro"/>
</dbReference>
<dbReference type="CDD" id="cd06171">
    <property type="entry name" value="Sigma70_r4"/>
    <property type="match status" value="1"/>
</dbReference>
<evidence type="ECO:0000313" key="7">
    <source>
        <dbReference type="EMBL" id="EXY75054.1"/>
    </source>
</evidence>
<feature type="domain" description="RNA polymerase sigma factor 70 region 4 type 2" evidence="6">
    <location>
        <begin position="115"/>
        <end position="166"/>
    </location>
</feature>
<feature type="domain" description="RNA polymerase sigma-70 region 2" evidence="5">
    <location>
        <begin position="10"/>
        <end position="74"/>
    </location>
</feature>
<accession>A0A015SS68</accession>
<evidence type="ECO:0000256" key="3">
    <source>
        <dbReference type="ARBA" id="ARBA00023082"/>
    </source>
</evidence>
<keyword evidence="3" id="KW-0731">Sigma factor</keyword>
<dbReference type="SUPFAM" id="SSF88659">
    <property type="entry name" value="Sigma3 and sigma4 domains of RNA polymerase sigma factors"/>
    <property type="match status" value="1"/>
</dbReference>
<dbReference type="PANTHER" id="PTHR43133">
    <property type="entry name" value="RNA POLYMERASE ECF-TYPE SIGMA FACTO"/>
    <property type="match status" value="1"/>
</dbReference>
<dbReference type="GO" id="GO:0016987">
    <property type="term" value="F:sigma factor activity"/>
    <property type="evidence" value="ECO:0007669"/>
    <property type="project" value="UniProtKB-KW"/>
</dbReference>
<dbReference type="InterPro" id="IPR036388">
    <property type="entry name" value="WH-like_DNA-bd_sf"/>
</dbReference>
<protein>
    <submittedName>
        <fullName evidence="7">RNA polymerase sigma-70 factor, expansion 1 family protein</fullName>
    </submittedName>
</protein>
<dbReference type="PANTHER" id="PTHR43133:SF46">
    <property type="entry name" value="RNA POLYMERASE SIGMA-70 FACTOR ECF SUBFAMILY"/>
    <property type="match status" value="1"/>
</dbReference>
<dbReference type="InterPro" id="IPR014327">
    <property type="entry name" value="RNA_pol_sigma70_bacteroid"/>
</dbReference>
<dbReference type="InterPro" id="IPR013324">
    <property type="entry name" value="RNA_pol_sigma_r3/r4-like"/>
</dbReference>
<dbReference type="InterPro" id="IPR039425">
    <property type="entry name" value="RNA_pol_sigma-70-like"/>
</dbReference>
<dbReference type="Pfam" id="PF04542">
    <property type="entry name" value="Sigma70_r2"/>
    <property type="match status" value="1"/>
</dbReference>
<dbReference type="InterPro" id="IPR013249">
    <property type="entry name" value="RNA_pol_sigma70_r4_t2"/>
</dbReference>
<comment type="similarity">
    <text evidence="1">Belongs to the sigma-70 factor family. ECF subfamily.</text>
</comment>
<dbReference type="InterPro" id="IPR013325">
    <property type="entry name" value="RNA_pol_sigma_r2"/>
</dbReference>
<evidence type="ECO:0000256" key="1">
    <source>
        <dbReference type="ARBA" id="ARBA00010641"/>
    </source>
</evidence>
<evidence type="ECO:0000313" key="8">
    <source>
        <dbReference type="Proteomes" id="UP000020529"/>
    </source>
</evidence>
<name>A0A015SS68_BACFG</name>
<keyword evidence="2" id="KW-0805">Transcription regulation</keyword>
<dbReference type="EMBL" id="JGCY01000249">
    <property type="protein sequence ID" value="EXY75054.1"/>
    <property type="molecule type" value="Genomic_DNA"/>
</dbReference>
<comment type="caution">
    <text evidence="7">The sequence shown here is derived from an EMBL/GenBank/DDBJ whole genome shotgun (WGS) entry which is preliminary data.</text>
</comment>
<dbReference type="Pfam" id="PF08281">
    <property type="entry name" value="Sigma70_r4_2"/>
    <property type="match status" value="1"/>
</dbReference>
<dbReference type="NCBIfam" id="TIGR02937">
    <property type="entry name" value="sigma70-ECF"/>
    <property type="match status" value="1"/>
</dbReference>
<dbReference type="Proteomes" id="UP000020529">
    <property type="component" value="Unassembled WGS sequence"/>
</dbReference>
<dbReference type="SUPFAM" id="SSF88946">
    <property type="entry name" value="Sigma2 domain of RNA polymerase sigma factors"/>
    <property type="match status" value="1"/>
</dbReference>
<dbReference type="Gene3D" id="1.10.1740.10">
    <property type="match status" value="1"/>
</dbReference>
<organism evidence="7 8">
    <name type="scientific">Bacteroides fragilis str. 3988T(B)14</name>
    <dbReference type="NCBI Taxonomy" id="1339315"/>
    <lineage>
        <taxon>Bacteria</taxon>
        <taxon>Pseudomonadati</taxon>
        <taxon>Bacteroidota</taxon>
        <taxon>Bacteroidia</taxon>
        <taxon>Bacteroidales</taxon>
        <taxon>Bacteroidaceae</taxon>
        <taxon>Bacteroides</taxon>
    </lineage>
</organism>
<reference evidence="7 8" key="1">
    <citation type="submission" date="2014-02" db="EMBL/GenBank/DDBJ databases">
        <authorList>
            <person name="Sears C."/>
            <person name="Carroll K."/>
            <person name="Sack B.R."/>
            <person name="Qadri F."/>
            <person name="Myers L.L."/>
            <person name="Chung G.-T."/>
            <person name="Escheverria P."/>
            <person name="Fraser C.M."/>
            <person name="Sadzewicz L."/>
            <person name="Shefchek K.A."/>
            <person name="Tallon L."/>
            <person name="Das S.P."/>
            <person name="Daugherty S."/>
            <person name="Mongodin E.F."/>
        </authorList>
    </citation>
    <scope>NUCLEOTIDE SEQUENCE [LARGE SCALE GENOMIC DNA]</scope>
    <source>
        <strain evidence="8">3988T(B)14</strain>
    </source>
</reference>
<dbReference type="AlphaFoldDB" id="A0A015SS68"/>
<dbReference type="RefSeq" id="WP_005785889.1">
    <property type="nucleotide sequence ID" value="NZ_JGCY01000249.1"/>
</dbReference>
<dbReference type="Gene3D" id="1.10.10.10">
    <property type="entry name" value="Winged helix-like DNA-binding domain superfamily/Winged helix DNA-binding domain"/>
    <property type="match status" value="1"/>
</dbReference>
<dbReference type="GO" id="GO:0003677">
    <property type="term" value="F:DNA binding"/>
    <property type="evidence" value="ECO:0007669"/>
    <property type="project" value="InterPro"/>
</dbReference>
<gene>
    <name evidence="7" type="ORF">M124_1120</name>
</gene>
<dbReference type="NCBIfam" id="TIGR02985">
    <property type="entry name" value="Sig70_bacteroi1"/>
    <property type="match status" value="1"/>
</dbReference>
<evidence type="ECO:0000259" key="5">
    <source>
        <dbReference type="Pfam" id="PF04542"/>
    </source>
</evidence>
<evidence type="ECO:0000256" key="4">
    <source>
        <dbReference type="ARBA" id="ARBA00023163"/>
    </source>
</evidence>
<dbReference type="PATRIC" id="fig|1339315.3.peg.1912"/>
<keyword evidence="4" id="KW-0804">Transcription</keyword>
<evidence type="ECO:0000259" key="6">
    <source>
        <dbReference type="Pfam" id="PF08281"/>
    </source>
</evidence>
<sequence>MKKDGFSEIYDIYFPKLLRFTRTYLISEDESENIVQEIFIYLWEHRDIIETLQNLNAYLFTLAKNRCIDYFRKEMVREVRKGSLSEIENRELQLKLYSLEAFDNDRLSDADIEEILNNAINRLPERCREIFIMSRLQNLRYKEIAEKLNVSPNTVENQIVIALRKLKEDLKDYFPLFVFII</sequence>
<proteinExistence type="inferred from homology"/>
<dbReference type="InterPro" id="IPR007627">
    <property type="entry name" value="RNA_pol_sigma70_r2"/>
</dbReference>